<evidence type="ECO:0000313" key="2">
    <source>
        <dbReference type="EMBL" id="EQB60019.1"/>
    </source>
</evidence>
<dbReference type="HOGENOM" id="CLU_1896801_0_0_1"/>
<sequence length="134" mass="16388">MLCFVKIFNDRTNIKMKSQMFNLLIIILLYLKESLSNINDEDSLTLLYNITRKCNLNNLANFSKEKMCFKEDRNNCLDMKKVLIYRYNYFIYKRREVTILDIEDILLYSQYIELFWLIINCFIISIYNFFHIDL</sequence>
<feature type="transmembrane region" description="Helical" evidence="1">
    <location>
        <begin position="111"/>
        <end position="130"/>
    </location>
</feature>
<keyword evidence="1" id="KW-1133">Transmembrane helix</keyword>
<dbReference type="VEuPathDB" id="MicrosporidiaDB:NAPIS_ORF02417"/>
<name>T0L677_9MICR</name>
<evidence type="ECO:0000313" key="3">
    <source>
        <dbReference type="Proteomes" id="UP000053780"/>
    </source>
</evidence>
<gene>
    <name evidence="2" type="ORF">NAPIS_ORF02417</name>
</gene>
<dbReference type="AlphaFoldDB" id="T0L677"/>
<reference evidence="2 3" key="1">
    <citation type="journal article" date="2013" name="BMC Genomics">
        <title>Genome sequencing and comparative genomics of honey bee microsporidia, Nosema apis reveal novel insights into host-parasite interactions.</title>
        <authorList>
            <person name="Chen Yp."/>
            <person name="Pettis J.S."/>
            <person name="Zhao Y."/>
            <person name="Liu X."/>
            <person name="Tallon L.J."/>
            <person name="Sadzewicz L.D."/>
            <person name="Li R."/>
            <person name="Zheng H."/>
            <person name="Huang S."/>
            <person name="Zhang X."/>
            <person name="Hamilton M.C."/>
            <person name="Pernal S.F."/>
            <person name="Melathopoulos A.P."/>
            <person name="Yan X."/>
            <person name="Evans J.D."/>
        </authorList>
    </citation>
    <scope>NUCLEOTIDE SEQUENCE [LARGE SCALE GENOMIC DNA]</scope>
    <source>
        <strain evidence="2 3">BRL 01</strain>
    </source>
</reference>
<protein>
    <submittedName>
        <fullName evidence="2">Uncharacterized protein</fullName>
    </submittedName>
</protein>
<proteinExistence type="predicted"/>
<keyword evidence="1" id="KW-0812">Transmembrane</keyword>
<keyword evidence="1" id="KW-0472">Membrane</keyword>
<dbReference type="Proteomes" id="UP000053780">
    <property type="component" value="Unassembled WGS sequence"/>
</dbReference>
<organism evidence="2 3">
    <name type="scientific">Vairimorpha apis BRL 01</name>
    <dbReference type="NCBI Taxonomy" id="1037528"/>
    <lineage>
        <taxon>Eukaryota</taxon>
        <taxon>Fungi</taxon>
        <taxon>Fungi incertae sedis</taxon>
        <taxon>Microsporidia</taxon>
        <taxon>Nosematidae</taxon>
        <taxon>Vairimorpha</taxon>
    </lineage>
</organism>
<evidence type="ECO:0000256" key="1">
    <source>
        <dbReference type="SAM" id="Phobius"/>
    </source>
</evidence>
<dbReference type="EMBL" id="KE647338">
    <property type="protein sequence ID" value="EQB60019.1"/>
    <property type="molecule type" value="Genomic_DNA"/>
</dbReference>
<accession>T0L677</accession>
<keyword evidence="3" id="KW-1185">Reference proteome</keyword>